<dbReference type="InterPro" id="IPR032808">
    <property type="entry name" value="DoxX"/>
</dbReference>
<evidence type="ECO:0000256" key="1">
    <source>
        <dbReference type="ARBA" id="ARBA00004141"/>
    </source>
</evidence>
<sequence>MILRRLARPMLAAIFISGGINALRSPEAHAEAAKPLLAKVGDKLPEQVPTDPVALVRIDGAVKVAAGVALALGKVPRLAALLLSASVVPTTVAAHPFWEEKDPAERKQQLIHFLKNVGLLGGLLLASADTHGKPSVAWRAKRATHDLGDWISDTSDHVGSAVVSAPRKAKKAVVGVLPG</sequence>
<keyword evidence="6" id="KW-1185">Reference proteome</keyword>
<evidence type="ECO:0000256" key="2">
    <source>
        <dbReference type="ARBA" id="ARBA00022692"/>
    </source>
</evidence>
<keyword evidence="2" id="KW-0812">Transmembrane</keyword>
<dbReference type="AlphaFoldDB" id="A0A1H9V3Y3"/>
<dbReference type="Proteomes" id="UP000199051">
    <property type="component" value="Unassembled WGS sequence"/>
</dbReference>
<dbReference type="Pfam" id="PF07681">
    <property type="entry name" value="DoxX"/>
    <property type="match status" value="1"/>
</dbReference>
<evidence type="ECO:0000256" key="4">
    <source>
        <dbReference type="ARBA" id="ARBA00023136"/>
    </source>
</evidence>
<reference evidence="6" key="1">
    <citation type="submission" date="2016-10" db="EMBL/GenBank/DDBJ databases">
        <authorList>
            <person name="Varghese N."/>
            <person name="Submissions S."/>
        </authorList>
    </citation>
    <scope>NUCLEOTIDE SEQUENCE [LARGE SCALE GENOMIC DNA]</scope>
    <source>
        <strain evidence="6">DSM 44260</strain>
    </source>
</reference>
<proteinExistence type="predicted"/>
<keyword evidence="4" id="KW-0472">Membrane</keyword>
<dbReference type="STRING" id="155974.SAMN04487818_10840"/>
<protein>
    <submittedName>
        <fullName evidence="5">Uncharacterized membrane protein YphA, DoxX/SURF4 family</fullName>
    </submittedName>
</protein>
<evidence type="ECO:0000313" key="5">
    <source>
        <dbReference type="EMBL" id="SES16382.1"/>
    </source>
</evidence>
<organism evidence="5 6">
    <name type="scientific">Actinokineospora terrae</name>
    <dbReference type="NCBI Taxonomy" id="155974"/>
    <lineage>
        <taxon>Bacteria</taxon>
        <taxon>Bacillati</taxon>
        <taxon>Actinomycetota</taxon>
        <taxon>Actinomycetes</taxon>
        <taxon>Pseudonocardiales</taxon>
        <taxon>Pseudonocardiaceae</taxon>
        <taxon>Actinokineospora</taxon>
    </lineage>
</organism>
<gene>
    <name evidence="5" type="ORF">SAMN04487818_10840</name>
</gene>
<evidence type="ECO:0000256" key="3">
    <source>
        <dbReference type="ARBA" id="ARBA00022989"/>
    </source>
</evidence>
<accession>A0A1H9V3Y3</accession>
<evidence type="ECO:0000313" key="6">
    <source>
        <dbReference type="Proteomes" id="UP000199051"/>
    </source>
</evidence>
<dbReference type="RefSeq" id="WP_092780151.1">
    <property type="nucleotide sequence ID" value="NZ_FOGI01000008.1"/>
</dbReference>
<dbReference type="GO" id="GO:0016020">
    <property type="term" value="C:membrane"/>
    <property type="evidence" value="ECO:0007669"/>
    <property type="project" value="UniProtKB-SubCell"/>
</dbReference>
<name>A0A1H9V3Y3_9PSEU</name>
<keyword evidence="3" id="KW-1133">Transmembrane helix</keyword>
<comment type="subcellular location">
    <subcellularLocation>
        <location evidence="1">Membrane</location>
        <topology evidence="1">Multi-pass membrane protein</topology>
    </subcellularLocation>
</comment>
<dbReference type="EMBL" id="FOGI01000008">
    <property type="protein sequence ID" value="SES16382.1"/>
    <property type="molecule type" value="Genomic_DNA"/>
</dbReference>